<reference evidence="10" key="1">
    <citation type="submission" date="2025-08" db="UniProtKB">
        <authorList>
            <consortium name="RefSeq"/>
        </authorList>
    </citation>
    <scope>IDENTIFICATION</scope>
    <source>
        <tissue evidence="10">Young leaves</tissue>
    </source>
</reference>
<protein>
    <recommendedName>
        <fullName evidence="6">AT-hook motif nuclear-localized protein</fullName>
    </recommendedName>
</protein>
<evidence type="ECO:0000256" key="3">
    <source>
        <dbReference type="ARBA" id="ARBA00023125"/>
    </source>
</evidence>
<evidence type="ECO:0000256" key="4">
    <source>
        <dbReference type="ARBA" id="ARBA00023163"/>
    </source>
</evidence>
<feature type="compositionally biased region" description="Polar residues" evidence="7">
    <location>
        <begin position="320"/>
        <end position="346"/>
    </location>
</feature>
<comment type="domain">
    <text evidence="6">The PPC domain mediates interactions between AHL proteins.</text>
</comment>
<dbReference type="RefSeq" id="XP_022968256.1">
    <property type="nucleotide sequence ID" value="XM_023112488.1"/>
</dbReference>
<dbReference type="CDD" id="cd11378">
    <property type="entry name" value="DUF296"/>
    <property type="match status" value="1"/>
</dbReference>
<comment type="function">
    <text evidence="6">Transcription factor that specifically binds AT-rich DNA sequences related to the nuclear matrix attachment regions (MARs).</text>
</comment>
<organism evidence="9 10">
    <name type="scientific">Cucurbita maxima</name>
    <name type="common">Pumpkin</name>
    <name type="synonym">Winter squash</name>
    <dbReference type="NCBI Taxonomy" id="3661"/>
    <lineage>
        <taxon>Eukaryota</taxon>
        <taxon>Viridiplantae</taxon>
        <taxon>Streptophyta</taxon>
        <taxon>Embryophyta</taxon>
        <taxon>Tracheophyta</taxon>
        <taxon>Spermatophyta</taxon>
        <taxon>Magnoliopsida</taxon>
        <taxon>eudicotyledons</taxon>
        <taxon>Gunneridae</taxon>
        <taxon>Pentapetalae</taxon>
        <taxon>rosids</taxon>
        <taxon>fabids</taxon>
        <taxon>Cucurbitales</taxon>
        <taxon>Cucurbitaceae</taxon>
        <taxon>Cucurbiteae</taxon>
        <taxon>Cucurbita</taxon>
    </lineage>
</organism>
<name>A0A6J1HUD1_CUCMA</name>
<feature type="region of interest" description="Disordered" evidence="7">
    <location>
        <begin position="259"/>
        <end position="279"/>
    </location>
</feature>
<dbReference type="Gene3D" id="3.30.1330.80">
    <property type="entry name" value="Hypothetical protein, similar to alpha- acetolactate decarboxylase, domain 2"/>
    <property type="match status" value="1"/>
</dbReference>
<gene>
    <name evidence="10" type="primary">LOC111467548</name>
</gene>
<feature type="region of interest" description="Disordered" evidence="7">
    <location>
        <begin position="297"/>
        <end position="346"/>
    </location>
</feature>
<dbReference type="OrthoDB" id="2014829at2759"/>
<dbReference type="InterPro" id="IPR005175">
    <property type="entry name" value="PPC_dom"/>
</dbReference>
<dbReference type="FunFam" id="3.30.1330.80:FF:000003">
    <property type="entry name" value="AT-hook motif nuclear-localized protein 1-like"/>
    <property type="match status" value="1"/>
</dbReference>
<dbReference type="PANTHER" id="PTHR31500">
    <property type="entry name" value="AT-HOOK MOTIF NUCLEAR-LOCALIZED PROTEIN 9"/>
    <property type="match status" value="1"/>
</dbReference>
<keyword evidence="9" id="KW-1185">Reference proteome</keyword>
<evidence type="ECO:0000313" key="10">
    <source>
        <dbReference type="RefSeq" id="XP_022968256.1"/>
    </source>
</evidence>
<feature type="compositionally biased region" description="Basic and acidic residues" evidence="7">
    <location>
        <begin position="261"/>
        <end position="270"/>
    </location>
</feature>
<evidence type="ECO:0000256" key="2">
    <source>
        <dbReference type="ARBA" id="ARBA00023015"/>
    </source>
</evidence>
<feature type="region of interest" description="Disordered" evidence="7">
    <location>
        <begin position="28"/>
        <end position="75"/>
    </location>
</feature>
<dbReference type="PROSITE" id="PS51742">
    <property type="entry name" value="PPC"/>
    <property type="match status" value="1"/>
</dbReference>
<evidence type="ECO:0000256" key="5">
    <source>
        <dbReference type="ARBA" id="ARBA00023242"/>
    </source>
</evidence>
<dbReference type="KEGG" id="cmax:111467548"/>
<evidence type="ECO:0000313" key="9">
    <source>
        <dbReference type="Proteomes" id="UP000504608"/>
    </source>
</evidence>
<keyword evidence="5 6" id="KW-0539">Nucleus</keyword>
<keyword evidence="4 6" id="KW-0804">Transcription</keyword>
<dbReference type="SUPFAM" id="SSF117856">
    <property type="entry name" value="AF0104/ALDC/Ptd012-like"/>
    <property type="match status" value="1"/>
</dbReference>
<sequence>MEEEKEAGVSRFTVTNNEALDTFQLAPRTETLKPTNEPKVTATTAPASIPTTAPPPGFTAVSTTDTKKKRGRPRKYEADGKRSLTLALSPMPISSSIPLTGEFPNWKRDNDMSLAIIKKPQRFEFENPGQKLAYSVGANFTPHVITVNAGEDITMKIMSLSQQESRAICILSANGTISNVTLRQATSSGGTLTYEGCFEILALTGSFMPTQNGATKSRCGGMSVSLAGQDGQVVGGGLAGLLVAAGPVQVVVGSFLPGHQQEQKPKKPRNEPTTIFFPPINTISGEEMKAAYTGGIKPIVTTPSNQEHKPPSPSAVTPFKISSTDNLPLSEQEPKTQSQSNCEVSC</sequence>
<accession>A0A6J1HUD1</accession>
<dbReference type="GO" id="GO:0003680">
    <property type="term" value="F:minor groove of adenine-thymine-rich DNA binding"/>
    <property type="evidence" value="ECO:0007669"/>
    <property type="project" value="UniProtKB-UniRule"/>
</dbReference>
<dbReference type="GO" id="GO:0005634">
    <property type="term" value="C:nucleus"/>
    <property type="evidence" value="ECO:0007669"/>
    <property type="project" value="UniProtKB-SubCell"/>
</dbReference>
<proteinExistence type="predicted"/>
<feature type="compositionally biased region" description="Low complexity" evidence="7">
    <location>
        <begin position="41"/>
        <end position="51"/>
    </location>
</feature>
<dbReference type="GeneID" id="111467548"/>
<evidence type="ECO:0000256" key="6">
    <source>
        <dbReference type="RuleBase" id="RU367031"/>
    </source>
</evidence>
<dbReference type="AlphaFoldDB" id="A0A6J1HUD1"/>
<keyword evidence="3 6" id="KW-0238">DNA-binding</keyword>
<evidence type="ECO:0000256" key="7">
    <source>
        <dbReference type="SAM" id="MobiDB-lite"/>
    </source>
</evidence>
<feature type="domain" description="PPC" evidence="8">
    <location>
        <begin position="137"/>
        <end position="281"/>
    </location>
</feature>
<comment type="subcellular location">
    <subcellularLocation>
        <location evidence="1 6">Nucleus</location>
    </subcellularLocation>
</comment>
<dbReference type="Pfam" id="PF03479">
    <property type="entry name" value="PCC"/>
    <property type="match status" value="1"/>
</dbReference>
<dbReference type="Proteomes" id="UP000504608">
    <property type="component" value="Unplaced"/>
</dbReference>
<dbReference type="PANTHER" id="PTHR31500:SF18">
    <property type="entry name" value="AT-HOOK MOTIF NUCLEAR-LOCALIZED PROTEIN 3"/>
    <property type="match status" value="1"/>
</dbReference>
<keyword evidence="2 6" id="KW-0805">Transcription regulation</keyword>
<dbReference type="InterPro" id="IPR039605">
    <property type="entry name" value="AHL"/>
</dbReference>
<evidence type="ECO:0000259" key="8">
    <source>
        <dbReference type="PROSITE" id="PS51742"/>
    </source>
</evidence>
<evidence type="ECO:0000256" key="1">
    <source>
        <dbReference type="ARBA" id="ARBA00004123"/>
    </source>
</evidence>